<keyword evidence="2" id="KW-0805">Transcription regulation</keyword>
<evidence type="ECO:0000259" key="7">
    <source>
        <dbReference type="PROSITE" id="PS50110"/>
    </source>
</evidence>
<evidence type="ECO:0000313" key="9">
    <source>
        <dbReference type="Proteomes" id="UP000031518"/>
    </source>
</evidence>
<proteinExistence type="predicted"/>
<keyword evidence="1" id="KW-0597">Phosphoprotein</keyword>
<comment type="caution">
    <text evidence="5">Lacks conserved residue(s) required for the propagation of feature annotation.</text>
</comment>
<dbReference type="PANTHER" id="PTHR43214">
    <property type="entry name" value="TWO-COMPONENT RESPONSE REGULATOR"/>
    <property type="match status" value="1"/>
</dbReference>
<dbReference type="SMART" id="SM00421">
    <property type="entry name" value="HTH_LUXR"/>
    <property type="match status" value="1"/>
</dbReference>
<dbReference type="AlphaFoldDB" id="A0A0B6WVB4"/>
<dbReference type="PRINTS" id="PR00038">
    <property type="entry name" value="HTHLUXR"/>
</dbReference>
<evidence type="ECO:0000256" key="2">
    <source>
        <dbReference type="ARBA" id="ARBA00023015"/>
    </source>
</evidence>
<keyword evidence="4" id="KW-0804">Transcription</keyword>
<evidence type="ECO:0000256" key="3">
    <source>
        <dbReference type="ARBA" id="ARBA00023125"/>
    </source>
</evidence>
<name>A0A0B6WVB4_9BACT</name>
<dbReference type="Pfam" id="PF00072">
    <property type="entry name" value="Response_reg"/>
    <property type="match status" value="1"/>
</dbReference>
<dbReference type="InterPro" id="IPR016032">
    <property type="entry name" value="Sig_transdc_resp-reg_C-effctor"/>
</dbReference>
<evidence type="ECO:0000256" key="1">
    <source>
        <dbReference type="ARBA" id="ARBA00022553"/>
    </source>
</evidence>
<keyword evidence="3" id="KW-0238">DNA-binding</keyword>
<evidence type="ECO:0000259" key="6">
    <source>
        <dbReference type="PROSITE" id="PS50043"/>
    </source>
</evidence>
<feature type="domain" description="HTH luxR-type" evidence="6">
    <location>
        <begin position="137"/>
        <end position="202"/>
    </location>
</feature>
<dbReference type="CDD" id="cd17535">
    <property type="entry name" value="REC_NarL-like"/>
    <property type="match status" value="1"/>
</dbReference>
<evidence type="ECO:0000256" key="4">
    <source>
        <dbReference type="ARBA" id="ARBA00023163"/>
    </source>
</evidence>
<dbReference type="EMBL" id="CBXV010000004">
    <property type="protein sequence ID" value="CDM65228.1"/>
    <property type="molecule type" value="Genomic_DNA"/>
</dbReference>
<dbReference type="Pfam" id="PF00196">
    <property type="entry name" value="GerE"/>
    <property type="match status" value="1"/>
</dbReference>
<dbReference type="PROSITE" id="PS00622">
    <property type="entry name" value="HTH_LUXR_1"/>
    <property type="match status" value="1"/>
</dbReference>
<dbReference type="STRING" id="454194.PYK22_01226"/>
<keyword evidence="9" id="KW-1185">Reference proteome</keyword>
<protein>
    <submittedName>
        <fullName evidence="8">Two component transcriptional regulator, LuxR family</fullName>
    </submittedName>
</protein>
<dbReference type="SUPFAM" id="SSF46894">
    <property type="entry name" value="C-terminal effector domain of the bipartite response regulators"/>
    <property type="match status" value="1"/>
</dbReference>
<dbReference type="Proteomes" id="UP000031518">
    <property type="component" value="Unassembled WGS sequence"/>
</dbReference>
<dbReference type="OrthoDB" id="2448676at2"/>
<dbReference type="SUPFAM" id="SSF52172">
    <property type="entry name" value="CheY-like"/>
    <property type="match status" value="1"/>
</dbReference>
<dbReference type="PROSITE" id="PS50043">
    <property type="entry name" value="HTH_LUXR_2"/>
    <property type="match status" value="1"/>
</dbReference>
<dbReference type="RefSeq" id="WP_041975250.1">
    <property type="nucleotide sequence ID" value="NZ_CBXV010000004.1"/>
</dbReference>
<dbReference type="InterPro" id="IPR001789">
    <property type="entry name" value="Sig_transdc_resp-reg_receiver"/>
</dbReference>
<organism evidence="8 9">
    <name type="scientific">Pyrinomonas methylaliphatogenes</name>
    <dbReference type="NCBI Taxonomy" id="454194"/>
    <lineage>
        <taxon>Bacteria</taxon>
        <taxon>Pseudomonadati</taxon>
        <taxon>Acidobacteriota</taxon>
        <taxon>Blastocatellia</taxon>
        <taxon>Blastocatellales</taxon>
        <taxon>Pyrinomonadaceae</taxon>
        <taxon>Pyrinomonas</taxon>
    </lineage>
</organism>
<sequence>MITIALAEAQEIMRKGLAALLEREEDLQIVGECATGRELLELVERCHPQVVILEIALPELNGFEAAYRIRQTSPQTRLIVLSNCVDELHVQRMLDIGVVGYIAKNGRVRELLEAIRHAAQGALHLGSAVIGMALTSKERTINRLSPREREVLQLIAEGKSSKEIARALHISLETVKTHRKRIMEKLEIHDASSLTRYAIQHGITHLALLFGIMLKN</sequence>
<gene>
    <name evidence="8" type="ORF">PYK22_01226</name>
</gene>
<dbReference type="CDD" id="cd06170">
    <property type="entry name" value="LuxR_C_like"/>
    <property type="match status" value="1"/>
</dbReference>
<dbReference type="SMART" id="SM00448">
    <property type="entry name" value="REC"/>
    <property type="match status" value="1"/>
</dbReference>
<dbReference type="InterPro" id="IPR039420">
    <property type="entry name" value="WalR-like"/>
</dbReference>
<dbReference type="PROSITE" id="PS50110">
    <property type="entry name" value="RESPONSE_REGULATORY"/>
    <property type="match status" value="1"/>
</dbReference>
<dbReference type="PANTHER" id="PTHR43214:SF41">
    <property type="entry name" value="NITRATE_NITRITE RESPONSE REGULATOR PROTEIN NARP"/>
    <property type="match status" value="1"/>
</dbReference>
<dbReference type="GO" id="GO:0006355">
    <property type="term" value="P:regulation of DNA-templated transcription"/>
    <property type="evidence" value="ECO:0007669"/>
    <property type="project" value="InterPro"/>
</dbReference>
<dbReference type="GO" id="GO:0000160">
    <property type="term" value="P:phosphorelay signal transduction system"/>
    <property type="evidence" value="ECO:0007669"/>
    <property type="project" value="InterPro"/>
</dbReference>
<feature type="domain" description="Response regulatory" evidence="7">
    <location>
        <begin position="3"/>
        <end position="119"/>
    </location>
</feature>
<evidence type="ECO:0000256" key="5">
    <source>
        <dbReference type="PROSITE-ProRule" id="PRU00169"/>
    </source>
</evidence>
<dbReference type="Gene3D" id="3.40.50.2300">
    <property type="match status" value="1"/>
</dbReference>
<evidence type="ECO:0000313" key="8">
    <source>
        <dbReference type="EMBL" id="CDM65228.1"/>
    </source>
</evidence>
<dbReference type="GO" id="GO:0003677">
    <property type="term" value="F:DNA binding"/>
    <property type="evidence" value="ECO:0007669"/>
    <property type="project" value="UniProtKB-KW"/>
</dbReference>
<accession>A0A0B6WVB4</accession>
<dbReference type="InterPro" id="IPR000792">
    <property type="entry name" value="Tscrpt_reg_LuxR_C"/>
</dbReference>
<reference evidence="8 9" key="2">
    <citation type="submission" date="2015-01" db="EMBL/GenBank/DDBJ databases">
        <title>Complete genome sequence of Pyrinomonas methylaliphatogenes type strain K22T.</title>
        <authorList>
            <person name="Lee K.C.Y."/>
            <person name="Power J.F."/>
            <person name="Dunfield P.F."/>
            <person name="Morgan X.C."/>
            <person name="Huttenhower C."/>
            <person name="Stott M.B."/>
        </authorList>
    </citation>
    <scope>NUCLEOTIDE SEQUENCE [LARGE SCALE GENOMIC DNA]</scope>
    <source>
        <strain evidence="8 9">K22</strain>
    </source>
</reference>
<dbReference type="InterPro" id="IPR058245">
    <property type="entry name" value="NreC/VraR/RcsB-like_REC"/>
</dbReference>
<dbReference type="InterPro" id="IPR011006">
    <property type="entry name" value="CheY-like_superfamily"/>
</dbReference>
<reference evidence="8 9" key="1">
    <citation type="submission" date="2013-12" db="EMBL/GenBank/DDBJ databases">
        <authorList>
            <person name="Stott M."/>
        </authorList>
    </citation>
    <scope>NUCLEOTIDE SEQUENCE [LARGE SCALE GENOMIC DNA]</scope>
    <source>
        <strain evidence="8 9">K22</strain>
    </source>
</reference>